<protein>
    <submittedName>
        <fullName evidence="3">Glutamine-rich protein 2</fullName>
    </submittedName>
</protein>
<keyword evidence="4" id="KW-1185">Reference proteome</keyword>
<evidence type="ECO:0000256" key="1">
    <source>
        <dbReference type="SAM" id="Coils"/>
    </source>
</evidence>
<reference evidence="3 4" key="1">
    <citation type="submission" date="2014-04" db="EMBL/GenBank/DDBJ databases">
        <title>Genome evolution of avian class.</title>
        <authorList>
            <person name="Zhang G."/>
            <person name="Li C."/>
        </authorList>
    </citation>
    <scope>NUCLEOTIDE SEQUENCE [LARGE SCALE GENOMIC DNA]</scope>
    <source>
        <strain evidence="3">BGI_N307</strain>
    </source>
</reference>
<feature type="non-terminal residue" evidence="3">
    <location>
        <position position="1"/>
    </location>
</feature>
<feature type="region of interest" description="Disordered" evidence="2">
    <location>
        <begin position="75"/>
        <end position="101"/>
    </location>
</feature>
<organism evidence="3 4">
    <name type="scientific">Dryobates pubescens</name>
    <name type="common">Downy woodpecker</name>
    <name type="synonym">Picoides pubescens</name>
    <dbReference type="NCBI Taxonomy" id="118200"/>
    <lineage>
        <taxon>Eukaryota</taxon>
        <taxon>Metazoa</taxon>
        <taxon>Chordata</taxon>
        <taxon>Craniata</taxon>
        <taxon>Vertebrata</taxon>
        <taxon>Euteleostomi</taxon>
        <taxon>Archelosauria</taxon>
        <taxon>Archosauria</taxon>
        <taxon>Dinosauria</taxon>
        <taxon>Saurischia</taxon>
        <taxon>Theropoda</taxon>
        <taxon>Coelurosauria</taxon>
        <taxon>Aves</taxon>
        <taxon>Neognathae</taxon>
        <taxon>Neoaves</taxon>
        <taxon>Telluraves</taxon>
        <taxon>Coraciimorphae</taxon>
        <taxon>Piciformes</taxon>
        <taxon>Picidae</taxon>
        <taxon>Dryobates</taxon>
    </lineage>
</organism>
<dbReference type="PANTHER" id="PTHR46766">
    <property type="entry name" value="GLUTAMINE-RICH PROTEIN 2"/>
    <property type="match status" value="1"/>
</dbReference>
<dbReference type="AlphaFoldDB" id="A0A093GET2"/>
<evidence type="ECO:0000313" key="3">
    <source>
        <dbReference type="EMBL" id="KFV65417.1"/>
    </source>
</evidence>
<feature type="coiled-coil region" evidence="1">
    <location>
        <begin position="15"/>
        <end position="74"/>
    </location>
</feature>
<feature type="non-terminal residue" evidence="3">
    <location>
        <position position="253"/>
    </location>
</feature>
<evidence type="ECO:0000313" key="4">
    <source>
        <dbReference type="Proteomes" id="UP000053875"/>
    </source>
</evidence>
<sequence>TVEALRQIGQLTHLYTALKEQVDHLQDTKLEATEAEKLHLLFPEEGQESVTSILAGLQGQVASLQGLVSDLQDEKVSGGRWENPSLGSKGHPTSGPSEAKPAFVPVSLARSTLEEIKRELKELREHQEMTKAMLEQLVTKTSEQLQEQLDKLREMVEGMGQEQAACPMCSTDISVQVAQLLQRYEKLQELVDSFTLQQPVGKMMKQMPGRSQDEELLKHIQATIVHLQGDYKKLSSITGNLLDDHHQKQKDIE</sequence>
<dbReference type="EMBL" id="KL215558">
    <property type="protein sequence ID" value="KFV65417.1"/>
    <property type="molecule type" value="Genomic_DNA"/>
</dbReference>
<gene>
    <name evidence="3" type="ORF">N307_13129</name>
</gene>
<proteinExistence type="predicted"/>
<dbReference type="STRING" id="118200.A0A093GET2"/>
<accession>A0A093GET2</accession>
<dbReference type="Proteomes" id="UP000053875">
    <property type="component" value="Unassembled WGS sequence"/>
</dbReference>
<dbReference type="PANTHER" id="PTHR46766:SF1">
    <property type="entry name" value="GLUTAMINE-RICH PROTEIN 2"/>
    <property type="match status" value="1"/>
</dbReference>
<feature type="coiled-coil region" evidence="1">
    <location>
        <begin position="106"/>
        <end position="197"/>
    </location>
</feature>
<name>A0A093GET2_DRYPU</name>
<keyword evidence="1" id="KW-0175">Coiled coil</keyword>
<evidence type="ECO:0000256" key="2">
    <source>
        <dbReference type="SAM" id="MobiDB-lite"/>
    </source>
</evidence>